<dbReference type="EMBL" id="AP018005">
    <property type="protein sequence ID" value="BBB15395.1"/>
    <property type="molecule type" value="Genomic_DNA"/>
</dbReference>
<feature type="transmembrane region" description="Helical" evidence="6">
    <location>
        <begin position="241"/>
        <end position="265"/>
    </location>
</feature>
<keyword evidence="4 6" id="KW-1133">Transmembrane helix</keyword>
<keyword evidence="3 6" id="KW-0812">Transmembrane</keyword>
<evidence type="ECO:0000256" key="3">
    <source>
        <dbReference type="ARBA" id="ARBA00022692"/>
    </source>
</evidence>
<proteinExistence type="predicted"/>
<evidence type="ECO:0000256" key="6">
    <source>
        <dbReference type="SAM" id="Phobius"/>
    </source>
</evidence>
<evidence type="ECO:0000313" key="8">
    <source>
        <dbReference type="Proteomes" id="UP000282483"/>
    </source>
</evidence>
<reference evidence="7 8" key="1">
    <citation type="submission" date="2017-03" db="EMBL/GenBank/DDBJ databases">
        <title>The genome sequence of Candidatus Rickettsiella viridis.</title>
        <authorList>
            <person name="Nikoh N."/>
            <person name="Tsuchida T."/>
            <person name="Yamaguchi K."/>
            <person name="Maeda T."/>
            <person name="Shigenobu S."/>
            <person name="Fukatsu T."/>
        </authorList>
    </citation>
    <scope>NUCLEOTIDE SEQUENCE [LARGE SCALE GENOMIC DNA]</scope>
    <source>
        <strain evidence="7 8">Ap-RA04</strain>
    </source>
</reference>
<dbReference type="PIRSF" id="PIRSF035875">
    <property type="entry name" value="RNase_BN"/>
    <property type="match status" value="1"/>
</dbReference>
<dbReference type="KEGG" id="rvi:RVIR1_09150"/>
<dbReference type="Proteomes" id="UP000282483">
    <property type="component" value="Chromosome"/>
</dbReference>
<feature type="transmembrane region" description="Helical" evidence="6">
    <location>
        <begin position="92"/>
        <end position="114"/>
    </location>
</feature>
<feature type="transmembrane region" description="Helical" evidence="6">
    <location>
        <begin position="28"/>
        <end position="51"/>
    </location>
</feature>
<evidence type="ECO:0000256" key="4">
    <source>
        <dbReference type="ARBA" id="ARBA00022989"/>
    </source>
</evidence>
<dbReference type="NCBIfam" id="TIGR00765">
    <property type="entry name" value="yihY_not_rbn"/>
    <property type="match status" value="1"/>
</dbReference>
<comment type="subcellular location">
    <subcellularLocation>
        <location evidence="1">Cell membrane</location>
        <topology evidence="1">Multi-pass membrane protein</topology>
    </subcellularLocation>
</comment>
<evidence type="ECO:0000313" key="7">
    <source>
        <dbReference type="EMBL" id="BBB15395.1"/>
    </source>
</evidence>
<protein>
    <submittedName>
        <fullName evidence="7">UPF0761 membrane protein rbn</fullName>
    </submittedName>
</protein>
<organism evidence="7 8">
    <name type="scientific">Candidatus Rickettsiella viridis</name>
    <dbReference type="NCBI Taxonomy" id="676208"/>
    <lineage>
        <taxon>Bacteria</taxon>
        <taxon>Pseudomonadati</taxon>
        <taxon>Pseudomonadota</taxon>
        <taxon>Gammaproteobacteria</taxon>
        <taxon>Legionellales</taxon>
        <taxon>Coxiellaceae</taxon>
        <taxon>Rickettsiella</taxon>
    </lineage>
</organism>
<evidence type="ECO:0000256" key="2">
    <source>
        <dbReference type="ARBA" id="ARBA00022475"/>
    </source>
</evidence>
<feature type="transmembrane region" description="Helical" evidence="6">
    <location>
        <begin position="135"/>
        <end position="153"/>
    </location>
</feature>
<feature type="transmembrane region" description="Helical" evidence="6">
    <location>
        <begin position="200"/>
        <end position="221"/>
    </location>
</feature>
<dbReference type="AlphaFoldDB" id="A0A2Z5UWE6"/>
<dbReference type="Pfam" id="PF03631">
    <property type="entry name" value="Virul_fac_BrkB"/>
    <property type="match status" value="1"/>
</dbReference>
<evidence type="ECO:0000256" key="1">
    <source>
        <dbReference type="ARBA" id="ARBA00004651"/>
    </source>
</evidence>
<dbReference type="PANTHER" id="PTHR30213:SF0">
    <property type="entry name" value="UPF0761 MEMBRANE PROTEIN YIHY"/>
    <property type="match status" value="1"/>
</dbReference>
<dbReference type="InterPro" id="IPR017039">
    <property type="entry name" value="Virul_fac_BrkB"/>
</dbReference>
<evidence type="ECO:0000256" key="5">
    <source>
        <dbReference type="ARBA" id="ARBA00023136"/>
    </source>
</evidence>
<sequence length="272" mass="31130">MKQKFVVASKFIHHSLQQFNDTGCSYRAAALSFTTLLSLIPLMTLGFSILAKFHRFKNISHQVQDFIFTNFLASSGTGKSIQVYLLNFVAQASQLSVISLIFLIIIATMMMFTLEQTLNNIWKTDQRRHWTLTALLYWTALLFIPILIGLALFLSSHLAPLPFLQSSLISKSFLLWLPFFLSIFAFTFLYTLVPHCKVPFRYGLIGALIATCLFESAKYTFSLYLHYFPTYKIIYGTLSAFPLFLVWIYICWVITLLGAVISYSLTVQTLRT</sequence>
<dbReference type="GO" id="GO:0005886">
    <property type="term" value="C:plasma membrane"/>
    <property type="evidence" value="ECO:0007669"/>
    <property type="project" value="UniProtKB-SubCell"/>
</dbReference>
<dbReference type="PANTHER" id="PTHR30213">
    <property type="entry name" value="INNER MEMBRANE PROTEIN YHJD"/>
    <property type="match status" value="1"/>
</dbReference>
<dbReference type="RefSeq" id="WP_126322853.1">
    <property type="nucleotide sequence ID" value="NZ_AP018005.1"/>
</dbReference>
<accession>A0A2Z5UWE6</accession>
<feature type="transmembrane region" description="Helical" evidence="6">
    <location>
        <begin position="173"/>
        <end position="193"/>
    </location>
</feature>
<dbReference type="OrthoDB" id="9808671at2"/>
<keyword evidence="5 6" id="KW-0472">Membrane</keyword>
<keyword evidence="2" id="KW-1003">Cell membrane</keyword>
<keyword evidence="8" id="KW-1185">Reference proteome</keyword>
<name>A0A2Z5UWE6_9COXI</name>
<gene>
    <name evidence="7" type="ORF">RVIR1_09150</name>
</gene>